<name>A0A1T5LCQ2_9GAMM</name>
<protein>
    <submittedName>
        <fullName evidence="3">Uncharacterized protein</fullName>
    </submittedName>
</protein>
<evidence type="ECO:0000313" key="3">
    <source>
        <dbReference type="EMBL" id="SKC73485.1"/>
    </source>
</evidence>
<keyword evidence="4" id="KW-1185">Reference proteome</keyword>
<sequence length="116" mass="12340">MKRNKWRVSARLGIWLIVASTYAAAGTTVVINALDAPYRQLRQPAAGVHASAEDRAMAAAKLAAVYRARSGAPFSALPVGTTLEVRWPDGSRETLRVVDPRSPSGMQVEGAASGKH</sequence>
<keyword evidence="2" id="KW-0812">Transmembrane</keyword>
<feature type="region of interest" description="Disordered" evidence="1">
    <location>
        <begin position="94"/>
        <end position="116"/>
    </location>
</feature>
<proteinExistence type="predicted"/>
<gene>
    <name evidence="3" type="ORF">SAMN06296058_2276</name>
</gene>
<dbReference type="STRING" id="428993.SAMN06296058_2276"/>
<keyword evidence="2" id="KW-0472">Membrane</keyword>
<dbReference type="AlphaFoldDB" id="A0A1T5LCQ2"/>
<keyword evidence="2" id="KW-1133">Transmembrane helix</keyword>
<accession>A0A1T5LCQ2</accession>
<evidence type="ECO:0000313" key="4">
    <source>
        <dbReference type="Proteomes" id="UP000190341"/>
    </source>
</evidence>
<dbReference type="RefSeq" id="WP_079724651.1">
    <property type="nucleotide sequence ID" value="NZ_BMCL01000001.1"/>
</dbReference>
<evidence type="ECO:0000256" key="1">
    <source>
        <dbReference type="SAM" id="MobiDB-lite"/>
    </source>
</evidence>
<reference evidence="3 4" key="1">
    <citation type="submission" date="2017-02" db="EMBL/GenBank/DDBJ databases">
        <authorList>
            <person name="Peterson S.W."/>
        </authorList>
    </citation>
    <scope>NUCLEOTIDE SEQUENCE [LARGE SCALE GENOMIC DNA]</scope>
    <source>
        <strain evidence="3 4">P15</strain>
    </source>
</reference>
<dbReference type="OrthoDB" id="6001562at2"/>
<dbReference type="Proteomes" id="UP000190341">
    <property type="component" value="Unassembled WGS sequence"/>
</dbReference>
<evidence type="ECO:0000256" key="2">
    <source>
        <dbReference type="SAM" id="Phobius"/>
    </source>
</evidence>
<feature type="transmembrane region" description="Helical" evidence="2">
    <location>
        <begin position="12"/>
        <end position="34"/>
    </location>
</feature>
<organism evidence="3 4">
    <name type="scientific">Pseudoxanthomonas indica</name>
    <dbReference type="NCBI Taxonomy" id="428993"/>
    <lineage>
        <taxon>Bacteria</taxon>
        <taxon>Pseudomonadati</taxon>
        <taxon>Pseudomonadota</taxon>
        <taxon>Gammaproteobacteria</taxon>
        <taxon>Lysobacterales</taxon>
        <taxon>Lysobacteraceae</taxon>
        <taxon>Pseudoxanthomonas</taxon>
    </lineage>
</organism>
<dbReference type="EMBL" id="FUZV01000002">
    <property type="protein sequence ID" value="SKC73485.1"/>
    <property type="molecule type" value="Genomic_DNA"/>
</dbReference>